<dbReference type="GO" id="GO:0005886">
    <property type="term" value="C:plasma membrane"/>
    <property type="evidence" value="ECO:0007669"/>
    <property type="project" value="TreeGrafter"/>
</dbReference>
<evidence type="ECO:0000256" key="1">
    <source>
        <dbReference type="SAM" id="Phobius"/>
    </source>
</evidence>
<reference evidence="2 3" key="1">
    <citation type="submission" date="2013-07" db="EMBL/GenBank/DDBJ databases">
        <title>Comparative Genomic and Metabolomic Analysis of Twelve Strains of Pseudoalteromonas luteoviolacea.</title>
        <authorList>
            <person name="Vynne N.G."/>
            <person name="Mansson M."/>
            <person name="Gram L."/>
        </authorList>
    </citation>
    <scope>NUCLEOTIDE SEQUENCE [LARGE SCALE GENOMIC DNA]</scope>
    <source>
        <strain evidence="2 3">CPMOR-1</strain>
    </source>
</reference>
<dbReference type="PANTHER" id="PTHR35813">
    <property type="entry name" value="INNER MEMBRANE PROTEIN YBAN"/>
    <property type="match status" value="1"/>
</dbReference>
<feature type="transmembrane region" description="Helical" evidence="1">
    <location>
        <begin position="141"/>
        <end position="157"/>
    </location>
</feature>
<sequence length="165" mass="18704">MSHNIRQNLVKYTYLLGGVISLGLAFIGAILPIMPTTVFLIIALWCFSKSSVRLEHWLLTHPRFGQILRNWQRHQVVPKPAKFFAAAGMSASLIISGLLFSFGWLQVALFLLFAFICNYLFAKPSCPNSQGNPQQEKRFNIALSAVSCVLLCYWFIVEYSPIVYQ</sequence>
<protein>
    <recommendedName>
        <fullName evidence="4">Inner membrane protein</fullName>
    </recommendedName>
</protein>
<dbReference type="PANTHER" id="PTHR35813:SF1">
    <property type="entry name" value="INNER MEMBRANE PROTEIN YBAN"/>
    <property type="match status" value="1"/>
</dbReference>
<keyword evidence="1" id="KW-0472">Membrane</keyword>
<dbReference type="AlphaFoldDB" id="A0A167KT27"/>
<feature type="transmembrane region" description="Helical" evidence="1">
    <location>
        <begin position="104"/>
        <end position="121"/>
    </location>
</feature>
<accession>A0A167KT27</accession>
<keyword evidence="1" id="KW-1133">Transmembrane helix</keyword>
<evidence type="ECO:0000313" key="2">
    <source>
        <dbReference type="EMBL" id="KZN63228.1"/>
    </source>
</evidence>
<dbReference type="RefSeq" id="WP_063368037.1">
    <property type="nucleotide sequence ID" value="NZ_AUYC01000028.1"/>
</dbReference>
<proteinExistence type="predicted"/>
<dbReference type="Proteomes" id="UP000076486">
    <property type="component" value="Unassembled WGS sequence"/>
</dbReference>
<comment type="caution">
    <text evidence="2">The sequence shown here is derived from an EMBL/GenBank/DDBJ whole genome shotgun (WGS) entry which is preliminary data.</text>
</comment>
<dbReference type="PATRIC" id="fig|1365248.3.peg.2424"/>
<evidence type="ECO:0008006" key="4">
    <source>
        <dbReference type="Google" id="ProtNLM"/>
    </source>
</evidence>
<evidence type="ECO:0000313" key="3">
    <source>
        <dbReference type="Proteomes" id="UP000076486"/>
    </source>
</evidence>
<organism evidence="2 3">
    <name type="scientific">Pseudoalteromonas luteoviolacea CPMOR-1</name>
    <dbReference type="NCBI Taxonomy" id="1365248"/>
    <lineage>
        <taxon>Bacteria</taxon>
        <taxon>Pseudomonadati</taxon>
        <taxon>Pseudomonadota</taxon>
        <taxon>Gammaproteobacteria</taxon>
        <taxon>Alteromonadales</taxon>
        <taxon>Pseudoalteromonadaceae</taxon>
        <taxon>Pseudoalteromonas</taxon>
    </lineage>
</organism>
<dbReference type="InterPro" id="IPR007401">
    <property type="entry name" value="DUF454"/>
</dbReference>
<dbReference type="EMBL" id="AUYC01000028">
    <property type="protein sequence ID" value="KZN63228.1"/>
    <property type="molecule type" value="Genomic_DNA"/>
</dbReference>
<keyword evidence="1" id="KW-0812">Transmembrane</keyword>
<feature type="transmembrane region" description="Helical" evidence="1">
    <location>
        <begin position="12"/>
        <end position="33"/>
    </location>
</feature>
<gene>
    <name evidence="2" type="ORF">N473_17525</name>
</gene>
<dbReference type="Pfam" id="PF04304">
    <property type="entry name" value="DUF454"/>
    <property type="match status" value="1"/>
</dbReference>
<name>A0A167KT27_9GAMM</name>